<dbReference type="AlphaFoldDB" id="A0A7C3N8T4"/>
<feature type="transmembrane region" description="Helical" evidence="1">
    <location>
        <begin position="361"/>
        <end position="380"/>
    </location>
</feature>
<evidence type="ECO:0008006" key="3">
    <source>
        <dbReference type="Google" id="ProtNLM"/>
    </source>
</evidence>
<keyword evidence="1" id="KW-1133">Transmembrane helix</keyword>
<feature type="transmembrane region" description="Helical" evidence="1">
    <location>
        <begin position="312"/>
        <end position="332"/>
    </location>
</feature>
<feature type="transmembrane region" description="Helical" evidence="1">
    <location>
        <begin position="282"/>
        <end position="300"/>
    </location>
</feature>
<name>A0A7C3N8T4_UNCW3</name>
<feature type="transmembrane region" description="Helical" evidence="1">
    <location>
        <begin position="7"/>
        <end position="28"/>
    </location>
</feature>
<feature type="transmembrane region" description="Helical" evidence="1">
    <location>
        <begin position="87"/>
        <end position="107"/>
    </location>
</feature>
<feature type="transmembrane region" description="Helical" evidence="1">
    <location>
        <begin position="386"/>
        <end position="404"/>
    </location>
</feature>
<feature type="transmembrane region" description="Helical" evidence="1">
    <location>
        <begin position="338"/>
        <end position="354"/>
    </location>
</feature>
<feature type="transmembrane region" description="Helical" evidence="1">
    <location>
        <begin position="245"/>
        <end position="267"/>
    </location>
</feature>
<keyword evidence="1" id="KW-0812">Transmembrane</keyword>
<feature type="transmembrane region" description="Helical" evidence="1">
    <location>
        <begin position="411"/>
        <end position="433"/>
    </location>
</feature>
<organism evidence="2">
    <name type="scientific">candidate division WOR-3 bacterium</name>
    <dbReference type="NCBI Taxonomy" id="2052148"/>
    <lineage>
        <taxon>Bacteria</taxon>
        <taxon>Bacteria division WOR-3</taxon>
    </lineage>
</organism>
<evidence type="ECO:0000313" key="2">
    <source>
        <dbReference type="EMBL" id="HFK23605.1"/>
    </source>
</evidence>
<reference evidence="2" key="1">
    <citation type="journal article" date="2020" name="mSystems">
        <title>Genome- and Community-Level Interaction Insights into Carbon Utilization and Element Cycling Functions of Hydrothermarchaeota in Hydrothermal Sediment.</title>
        <authorList>
            <person name="Zhou Z."/>
            <person name="Liu Y."/>
            <person name="Xu W."/>
            <person name="Pan J."/>
            <person name="Luo Z.H."/>
            <person name="Li M."/>
        </authorList>
    </citation>
    <scope>NUCLEOTIDE SEQUENCE [LARGE SCALE GENOMIC DNA]</scope>
    <source>
        <strain evidence="2">SpSt-464</strain>
    </source>
</reference>
<feature type="transmembrane region" description="Helical" evidence="1">
    <location>
        <begin position="172"/>
        <end position="198"/>
    </location>
</feature>
<gene>
    <name evidence="2" type="ORF">ENS15_03010</name>
</gene>
<feature type="transmembrane region" description="Helical" evidence="1">
    <location>
        <begin position="119"/>
        <end position="136"/>
    </location>
</feature>
<sequence length="705" mass="84534">MDRKLKIFIFTILFLIFFYKIFFGYAILDGDLLDEYLPKLTLLKNSITGFKFPLYEKSFGLGFPIYKDIQNTFYYPLNWLVFLPFDIFVTVHFLILLNVIIFFFGVYKLLCKLKVKKDYSFLFSVIFTFSSFFVSHIPHYTILTSLSISPLTLYFLLNFFENSGRKNFIISVLFFLLLILGGHPQIFFYTLFLAFFIFLTKYGSIKNFLYLFMIIFFSIFLSLFILMPTLNLFKYSYRLELDYNILPFKYLILSIFPDLFGGVSPVFKSPYNGLFNINETSFYFSLIFFFSFNYFVYRTFFKRELKNFRKIIIPVFFLSLSFFDLFGIKIFLTPTRSLYLFIVTFIFSFGFDMLENLDRKFVIFNIFVFIFLLTIIFIKKFSFERYILQVIFFVIYSLFFFFVLKKRFTGNIKFVILVFIIFLDIFLSTGGILKYDKLKNLKNYPYEFLKDKYVITYIPENVLFYKDYIKDYFKTDNLEILKSYSTFGNRGIYYGCYSFNLYQNFTFKRYVEFFDDPIIMQGGFSNINFLFNPLTLDYDYLFVPDIPIILNVKDFLRIDFKDDFFDTLIIFYTGDLKDVKDYIVKEEYLKNVKDLKSGLVYIDGSLRIFGNGTIYMVKSFKDGKILHFPYLFESSNFETVSKKPFYLFKKRKSLKDSYYITNPIDGSFVKKGRTFIPLDLFMGIFISLISFIAIFYYSKKEFENV</sequence>
<protein>
    <recommendedName>
        <fullName evidence="3">Membrane protein 6-pyruvoyl-tetrahydropterin synthase-related domain-containing protein</fullName>
    </recommendedName>
</protein>
<feature type="transmembrane region" description="Helical" evidence="1">
    <location>
        <begin position="210"/>
        <end position="233"/>
    </location>
</feature>
<proteinExistence type="predicted"/>
<dbReference type="EMBL" id="DSTT01000003">
    <property type="protein sequence ID" value="HFK23605.1"/>
    <property type="molecule type" value="Genomic_DNA"/>
</dbReference>
<comment type="caution">
    <text evidence="2">The sequence shown here is derived from an EMBL/GenBank/DDBJ whole genome shotgun (WGS) entry which is preliminary data.</text>
</comment>
<feature type="transmembrane region" description="Helical" evidence="1">
    <location>
        <begin position="675"/>
        <end position="697"/>
    </location>
</feature>
<keyword evidence="1" id="KW-0472">Membrane</keyword>
<feature type="transmembrane region" description="Helical" evidence="1">
    <location>
        <begin position="142"/>
        <end position="160"/>
    </location>
</feature>
<evidence type="ECO:0000256" key="1">
    <source>
        <dbReference type="SAM" id="Phobius"/>
    </source>
</evidence>
<accession>A0A7C3N8T4</accession>